<feature type="region of interest" description="Disordered" evidence="10">
    <location>
        <begin position="294"/>
        <end position="315"/>
    </location>
</feature>
<dbReference type="InterPro" id="IPR000159">
    <property type="entry name" value="RA_dom"/>
</dbReference>
<keyword evidence="2" id="KW-0967">Endosome</keyword>
<dbReference type="InterPro" id="IPR033633">
    <property type="entry name" value="RASSF9_RA"/>
</dbReference>
<dbReference type="GO" id="GO:0055037">
    <property type="term" value="C:recycling endosome"/>
    <property type="evidence" value="ECO:0007669"/>
    <property type="project" value="TreeGrafter"/>
</dbReference>
<evidence type="ECO:0000256" key="8">
    <source>
        <dbReference type="ARBA" id="ARBA00081630"/>
    </source>
</evidence>
<evidence type="ECO:0000256" key="1">
    <source>
        <dbReference type="ARBA" id="ARBA00004177"/>
    </source>
</evidence>
<evidence type="ECO:0000256" key="2">
    <source>
        <dbReference type="ARBA" id="ARBA00022753"/>
    </source>
</evidence>
<dbReference type="GeneID" id="129336232"/>
<evidence type="ECO:0000256" key="10">
    <source>
        <dbReference type="SAM" id="MobiDB-lite"/>
    </source>
</evidence>
<dbReference type="PROSITE" id="PS50200">
    <property type="entry name" value="RA"/>
    <property type="match status" value="1"/>
</dbReference>
<feature type="coiled-coil region" evidence="9">
    <location>
        <begin position="154"/>
        <end position="217"/>
    </location>
</feature>
<dbReference type="SMART" id="SM00314">
    <property type="entry name" value="RA"/>
    <property type="match status" value="1"/>
</dbReference>
<dbReference type="AlphaFoldDB" id="A0AA97JYA5"/>
<evidence type="ECO:0000256" key="6">
    <source>
        <dbReference type="ARBA" id="ARBA00073476"/>
    </source>
</evidence>
<feature type="domain" description="Ras-associating" evidence="11">
    <location>
        <begin position="25"/>
        <end position="119"/>
    </location>
</feature>
<keyword evidence="3 9" id="KW-0175">Coiled coil</keyword>
<dbReference type="Proteomes" id="UP001190640">
    <property type="component" value="Chromosome 9"/>
</dbReference>
<dbReference type="FunFam" id="3.10.20.90:FF:000113">
    <property type="entry name" value="ras association domain-containing protein 9"/>
    <property type="match status" value="1"/>
</dbReference>
<evidence type="ECO:0000256" key="5">
    <source>
        <dbReference type="ARBA" id="ARBA00065441"/>
    </source>
</evidence>
<dbReference type="SUPFAM" id="SSF54236">
    <property type="entry name" value="Ubiquitin-like"/>
    <property type="match status" value="1"/>
</dbReference>
<dbReference type="PANTHER" id="PTHR15286:SF10">
    <property type="entry name" value="RAS ASSOCIATION DOMAIN-CONTAINING PROTEIN 9"/>
    <property type="match status" value="1"/>
</dbReference>
<dbReference type="KEGG" id="emc:129336232"/>
<reference evidence="13" key="1">
    <citation type="submission" date="2025-08" db="UniProtKB">
        <authorList>
            <consortium name="RefSeq"/>
        </authorList>
    </citation>
    <scope>IDENTIFICATION</scope>
    <source>
        <tissue evidence="13">Blood</tissue>
    </source>
</reference>
<evidence type="ECO:0000313" key="13">
    <source>
        <dbReference type="RefSeq" id="XP_054845291.1"/>
    </source>
</evidence>
<sequence length="435" mass="50298">MAPFGKNLLKTRHKTRSPVKDMGTGEREITVWVCQEEKIVSGLTKRTTCTDVIEALLEEHQATFSEKRFLFGQPKDYCIIEKWRGSERVLPPLTKILRLWKAWGEEQINLHFVLVKSDAFLPFPLWRTAEAKMVPSLERHWDLSPANYMKMLPVDKQKRIVRKTFRKLAKLKQEGVLQERDNIETLIHLILSQDHTIHQQINRMKELDLEIEKCETKYHLHWVESEGENYVQESYLMTSSNSEQQKDLLHSHQQVQESTCKNEGVLQVEEGLKHHKYLIEKLSAEIEQELQGIKTNGDARTDEASKGEVENSDLDSVKNELESSMKDALRIHSQLNCIQQELKYRDLMLQKKEKEYQLLVDELNNLYAKDKIECRHPSSEEQANGNEIATKTFTGTDLLKVTNLDINDTDSDTGISSTHSQDSETALGDMILLAT</sequence>
<evidence type="ECO:0000256" key="9">
    <source>
        <dbReference type="SAM" id="Coils"/>
    </source>
</evidence>
<dbReference type="CTD" id="9182"/>
<comment type="subcellular location">
    <subcellularLocation>
        <location evidence="1">Endosome</location>
    </subcellularLocation>
</comment>
<dbReference type="InterPro" id="IPR033593">
    <property type="entry name" value="N-RASSF"/>
</dbReference>
<gene>
    <name evidence="13" type="primary">RASSF9</name>
</gene>
<organism evidence="12 13">
    <name type="scientific">Eublepharis macularius</name>
    <name type="common">Leopard gecko</name>
    <name type="synonym">Cyrtodactylus macularius</name>
    <dbReference type="NCBI Taxonomy" id="481883"/>
    <lineage>
        <taxon>Eukaryota</taxon>
        <taxon>Metazoa</taxon>
        <taxon>Chordata</taxon>
        <taxon>Craniata</taxon>
        <taxon>Vertebrata</taxon>
        <taxon>Euteleostomi</taxon>
        <taxon>Lepidosauria</taxon>
        <taxon>Squamata</taxon>
        <taxon>Bifurcata</taxon>
        <taxon>Gekkota</taxon>
        <taxon>Eublepharidae</taxon>
        <taxon>Eublepharinae</taxon>
        <taxon>Eublepharis</taxon>
    </lineage>
</organism>
<proteinExistence type="predicted"/>
<dbReference type="Gene3D" id="3.10.20.90">
    <property type="entry name" value="Phosphatidylinositol 3-kinase Catalytic Subunit, Chain A, domain 1"/>
    <property type="match status" value="1"/>
</dbReference>
<dbReference type="GO" id="GO:0005829">
    <property type="term" value="C:cytosol"/>
    <property type="evidence" value="ECO:0007669"/>
    <property type="project" value="UniProtKB-ARBA"/>
</dbReference>
<dbReference type="RefSeq" id="XP_054845291.1">
    <property type="nucleotide sequence ID" value="XM_054989316.1"/>
</dbReference>
<comment type="function">
    <text evidence="4">May play a role in regulating vesicuar trafficking in cells.</text>
</comment>
<evidence type="ECO:0000259" key="11">
    <source>
        <dbReference type="PROSITE" id="PS50200"/>
    </source>
</evidence>
<dbReference type="CDD" id="cd16133">
    <property type="entry name" value="RA_RASSF9"/>
    <property type="match status" value="1"/>
</dbReference>
<dbReference type="PANTHER" id="PTHR15286">
    <property type="entry name" value="RAS-ASSOCIATING DOMAIN CONTAINING PROTEIN"/>
    <property type="match status" value="1"/>
</dbReference>
<name>A0AA97JYA5_EUBMA</name>
<evidence type="ECO:0000256" key="7">
    <source>
        <dbReference type="ARBA" id="ARBA00078989"/>
    </source>
</evidence>
<dbReference type="InterPro" id="IPR029071">
    <property type="entry name" value="Ubiquitin-like_domsf"/>
</dbReference>
<accession>A0AA97JYA5</accession>
<protein>
    <recommendedName>
        <fullName evidence="6">Ras association domain-containing protein 9</fullName>
    </recommendedName>
    <alternativeName>
        <fullName evidence="7">PAM COOH-terminal interactor protein 1</fullName>
    </alternativeName>
    <alternativeName>
        <fullName evidence="8">Peptidylglycine alpha-amidating monooxygenase COOH-terminal interactor</fullName>
    </alternativeName>
</protein>
<keyword evidence="12" id="KW-1185">Reference proteome</keyword>
<dbReference type="GO" id="GO:0007165">
    <property type="term" value="P:signal transduction"/>
    <property type="evidence" value="ECO:0007669"/>
    <property type="project" value="InterPro"/>
</dbReference>
<comment type="subunit">
    <text evidence="5">Interacts with PAM.</text>
</comment>
<evidence type="ECO:0000256" key="3">
    <source>
        <dbReference type="ARBA" id="ARBA00023054"/>
    </source>
</evidence>
<evidence type="ECO:0000256" key="4">
    <source>
        <dbReference type="ARBA" id="ARBA00053167"/>
    </source>
</evidence>
<dbReference type="GO" id="GO:0012510">
    <property type="term" value="C:trans-Golgi network transport vesicle membrane"/>
    <property type="evidence" value="ECO:0007669"/>
    <property type="project" value="UniProtKB-ARBA"/>
</dbReference>
<feature type="compositionally biased region" description="Basic and acidic residues" evidence="10">
    <location>
        <begin position="297"/>
        <end position="315"/>
    </location>
</feature>
<evidence type="ECO:0000313" key="12">
    <source>
        <dbReference type="Proteomes" id="UP001190640"/>
    </source>
</evidence>